<dbReference type="PANTHER" id="PTHR38011:SF11">
    <property type="entry name" value="2,5-DIAMINO-6-RIBOSYLAMINO-4(3H)-PYRIMIDINONE 5'-PHOSPHATE REDUCTASE"/>
    <property type="match status" value="1"/>
</dbReference>
<dbReference type="InterPro" id="IPR050765">
    <property type="entry name" value="Riboflavin_Biosynth_HTPR"/>
</dbReference>
<evidence type="ECO:0000259" key="1">
    <source>
        <dbReference type="Pfam" id="PF01872"/>
    </source>
</evidence>
<name>A0ABN1EHT3_9PROT</name>
<gene>
    <name evidence="2" type="ORF">GCM10008942_14100</name>
</gene>
<evidence type="ECO:0000313" key="3">
    <source>
        <dbReference type="Proteomes" id="UP001499951"/>
    </source>
</evidence>
<dbReference type="Proteomes" id="UP001499951">
    <property type="component" value="Unassembled WGS sequence"/>
</dbReference>
<reference evidence="2 3" key="1">
    <citation type="journal article" date="2019" name="Int. J. Syst. Evol. Microbiol.">
        <title>The Global Catalogue of Microorganisms (GCM) 10K type strain sequencing project: providing services to taxonomists for standard genome sequencing and annotation.</title>
        <authorList>
            <consortium name="The Broad Institute Genomics Platform"/>
            <consortium name="The Broad Institute Genome Sequencing Center for Infectious Disease"/>
            <person name="Wu L."/>
            <person name="Ma J."/>
        </authorList>
    </citation>
    <scope>NUCLEOTIDE SEQUENCE [LARGE SCALE GENOMIC DNA]</scope>
    <source>
        <strain evidence="2 3">JCM 15089</strain>
    </source>
</reference>
<dbReference type="PANTHER" id="PTHR38011">
    <property type="entry name" value="DIHYDROFOLATE REDUCTASE FAMILY PROTEIN (AFU_ORTHOLOGUE AFUA_8G06820)"/>
    <property type="match status" value="1"/>
</dbReference>
<comment type="caution">
    <text evidence="2">The sequence shown here is derived from an EMBL/GenBank/DDBJ whole genome shotgun (WGS) entry which is preliminary data.</text>
</comment>
<feature type="domain" description="Bacterial bifunctional deaminase-reductase C-terminal" evidence="1">
    <location>
        <begin position="5"/>
        <end position="195"/>
    </location>
</feature>
<dbReference type="EMBL" id="BAAADD010000003">
    <property type="protein sequence ID" value="GAA0566790.1"/>
    <property type="molecule type" value="Genomic_DNA"/>
</dbReference>
<protein>
    <submittedName>
        <fullName evidence="2">Dihydrofolate reductase family protein</fullName>
    </submittedName>
</protein>
<dbReference type="SUPFAM" id="SSF53597">
    <property type="entry name" value="Dihydrofolate reductase-like"/>
    <property type="match status" value="1"/>
</dbReference>
<evidence type="ECO:0000313" key="2">
    <source>
        <dbReference type="EMBL" id="GAA0566790.1"/>
    </source>
</evidence>
<dbReference type="InterPro" id="IPR002734">
    <property type="entry name" value="RibDG_C"/>
</dbReference>
<dbReference type="RefSeq" id="WP_208393776.1">
    <property type="nucleotide sequence ID" value="NZ_BAAADD010000003.1"/>
</dbReference>
<organism evidence="2 3">
    <name type="scientific">Rhizomicrobium electricum</name>
    <dbReference type="NCBI Taxonomy" id="480070"/>
    <lineage>
        <taxon>Bacteria</taxon>
        <taxon>Pseudomonadati</taxon>
        <taxon>Pseudomonadota</taxon>
        <taxon>Alphaproteobacteria</taxon>
        <taxon>Micropepsales</taxon>
        <taxon>Micropepsaceae</taxon>
        <taxon>Rhizomicrobium</taxon>
    </lineage>
</organism>
<accession>A0ABN1EHT3</accession>
<proteinExistence type="predicted"/>
<sequence>MTGRLVLKMSMSLDGFVCGPAGEVDWIFETFDEGAVAWTVATLAEADVHIMGSRTFADMAAWWPTSTEPFAAPMNEKPKVSFARSGPASTTAALKDATRAREARGESEAESAAQASWRDAEIARGDLAAEIAALKRRYGTILAHGGARFAQSLVACGLIDEYRLLIHPVALGRGMPLFTESRTRLRLLGTQAFSAAVAHIYAAA</sequence>
<dbReference type="InterPro" id="IPR024072">
    <property type="entry name" value="DHFR-like_dom_sf"/>
</dbReference>
<dbReference type="Pfam" id="PF01872">
    <property type="entry name" value="RibD_C"/>
    <property type="match status" value="1"/>
</dbReference>
<dbReference type="Gene3D" id="3.40.430.10">
    <property type="entry name" value="Dihydrofolate Reductase, subunit A"/>
    <property type="match status" value="1"/>
</dbReference>
<keyword evidence="3" id="KW-1185">Reference proteome</keyword>